<dbReference type="EMBL" id="NWUW01000042">
    <property type="protein sequence ID" value="PIE92147.1"/>
    <property type="molecule type" value="Genomic_DNA"/>
</dbReference>
<dbReference type="RefSeq" id="WP_136699893.1">
    <property type="nucleotide sequence ID" value="NZ_NWUW01000042.1"/>
</dbReference>
<dbReference type="AlphaFoldDB" id="A0A2G6Q5P8"/>
<comment type="caution">
    <text evidence="1">The sequence shown here is derived from an EMBL/GenBank/DDBJ whole genome shotgun (WGS) entry which is preliminary data.</text>
</comment>
<proteinExistence type="predicted"/>
<accession>A0A2G6Q5P8</accession>
<evidence type="ECO:0000313" key="2">
    <source>
        <dbReference type="Proteomes" id="UP000228484"/>
    </source>
</evidence>
<protein>
    <submittedName>
        <fullName evidence="1">Uncharacterized protein</fullName>
    </submittedName>
</protein>
<evidence type="ECO:0000313" key="1">
    <source>
        <dbReference type="EMBL" id="PIE92147.1"/>
    </source>
</evidence>
<name>A0A2G6Q5P8_9BACI</name>
<gene>
    <name evidence="1" type="ORF">CO726_28230</name>
</gene>
<keyword evidence="2" id="KW-1185">Reference proteome</keyword>
<reference evidence="1 2" key="1">
    <citation type="submission" date="2017-09" db="EMBL/GenBank/DDBJ databases">
        <title>Biocontrol bacteria screening and application from spent mushroom substrate.</title>
        <authorList>
            <person name="Sun X."/>
        </authorList>
    </citation>
    <scope>NUCLEOTIDE SEQUENCE [LARGE SCALE GENOMIC DNA]</scope>
    <source>
        <strain evidence="1 2">100374</strain>
    </source>
</reference>
<organism evidence="1 2">
    <name type="scientific">Bacillus fungorum</name>
    <dbReference type="NCBI Taxonomy" id="2039284"/>
    <lineage>
        <taxon>Bacteria</taxon>
        <taxon>Bacillati</taxon>
        <taxon>Bacillota</taxon>
        <taxon>Bacilli</taxon>
        <taxon>Bacillales</taxon>
        <taxon>Bacillaceae</taxon>
        <taxon>Bacillus</taxon>
    </lineage>
</organism>
<sequence length="389" mass="43008">MTIVGRFHSPGNLKDFDSIPNQVEAWHEIISTFFDLNIQDVQQELVTLGGTPQFYNPSVTETSSDMQTLDITWNAFPRVIQIRNHNNPDLYLPAAEKLNPNGIRQHDEYCEWHTERDQENKVLRVTFTCEGPEYWQSLADGYPVGYSGPRTAGAQGSKDLLLALYQKYISNEVSLTDLLNPDGTYNPNNKWNTTHGAMHLIQPNNTLFAEINIAARATILRKDAQGEMINEPTALINCSLFGEPQRFSDPTIGFQVNKLAQQGSMITLQDPVGLYISDLDTSGFEAPDGSDPAQYWTILRGQTGQILRAVYEVPASANFKVGDMTIDGRPIEFGGQIAESITMKLTGVASKHHSIQNPLLPCLGSSDEAVRPAGLVAGDNEILPTRGTK</sequence>
<dbReference type="Proteomes" id="UP000228484">
    <property type="component" value="Unassembled WGS sequence"/>
</dbReference>